<accession>A0A316C8R0</accession>
<evidence type="ECO:0000313" key="2">
    <source>
        <dbReference type="Proteomes" id="UP000245396"/>
    </source>
</evidence>
<reference evidence="1 2" key="1">
    <citation type="submission" date="2018-05" db="EMBL/GenBank/DDBJ databases">
        <title>Genomic Encyclopedia of Type Strains, Phase IV (KMG-IV): sequencing the most valuable type-strain genomes for metagenomic binning, comparative biology and taxonomic classification.</title>
        <authorList>
            <person name="Goeker M."/>
        </authorList>
    </citation>
    <scope>NUCLEOTIDE SEQUENCE [LARGE SCALE GENOMIC DNA]</scope>
    <source>
        <strain evidence="1 2">DSM 6986</strain>
    </source>
</reference>
<proteinExistence type="predicted"/>
<organism evidence="1 2">
    <name type="scientific">Pseudaminobacter salicylatoxidans</name>
    <dbReference type="NCBI Taxonomy" id="93369"/>
    <lineage>
        <taxon>Bacteria</taxon>
        <taxon>Pseudomonadati</taxon>
        <taxon>Pseudomonadota</taxon>
        <taxon>Alphaproteobacteria</taxon>
        <taxon>Hyphomicrobiales</taxon>
        <taxon>Phyllobacteriaceae</taxon>
        <taxon>Pseudaminobacter</taxon>
    </lineage>
</organism>
<dbReference type="STRING" id="1192868.GCA_000304395_03870"/>
<comment type="caution">
    <text evidence="1">The sequence shown here is derived from an EMBL/GenBank/DDBJ whole genome shotgun (WGS) entry which is preliminary data.</text>
</comment>
<name>A0A316C8R0_PSESE</name>
<dbReference type="Proteomes" id="UP000245396">
    <property type="component" value="Unassembled WGS sequence"/>
</dbReference>
<dbReference type="Pfam" id="PF06169">
    <property type="entry name" value="DUF982"/>
    <property type="match status" value="1"/>
</dbReference>
<dbReference type="EMBL" id="QGGG01000002">
    <property type="protein sequence ID" value="PWJ85858.1"/>
    <property type="molecule type" value="Genomic_DNA"/>
</dbReference>
<dbReference type="Gene3D" id="6.10.250.730">
    <property type="match status" value="1"/>
</dbReference>
<protein>
    <submittedName>
        <fullName evidence="1">Uncharacterized protein DUF982</fullName>
    </submittedName>
</protein>
<dbReference type="InterPro" id="IPR010385">
    <property type="entry name" value="DUF982"/>
</dbReference>
<dbReference type="AlphaFoldDB" id="A0A316C8R0"/>
<evidence type="ECO:0000313" key="1">
    <source>
        <dbReference type="EMBL" id="PWJ85858.1"/>
    </source>
</evidence>
<sequence length="94" mass="10546">MKHVKFDQPISVFIGFGSSREIESIIDAYDILIEWHGIRDLDHSGAIEVCRKALHGERTGKDAREAFQWFAFNKGILAEDAYSHAAQALRSNAA</sequence>
<gene>
    <name evidence="1" type="ORF">C7441_102306</name>
</gene>
<keyword evidence="2" id="KW-1185">Reference proteome</keyword>
<dbReference type="OrthoDB" id="8101421at2"/>
<dbReference type="RefSeq" id="WP_109611805.1">
    <property type="nucleotide sequence ID" value="NZ_QGGG01000002.1"/>
</dbReference>